<feature type="domain" description="Ig-like" evidence="2">
    <location>
        <begin position="35"/>
        <end position="115"/>
    </location>
</feature>
<evidence type="ECO:0000256" key="1">
    <source>
        <dbReference type="SAM" id="SignalP"/>
    </source>
</evidence>
<sequence>MTWLLTWLALGSAGLLAACGGGGGASSTSTEATVPTISTQPASVSVVAGASASFSVVASGSGTLSYQWRKGGSAISGATASSYSIAATSSSDAGSYDVVVSNSAGSVTSSAATLTVSSTSGVTAPAITTQPASQSASVGASVTFSVVASGSTPLSYQWRKDGTAIANATSSSFTLASVATGDAGAYTVVVSNSAGSATSDAATLSVTSASSGSSALTAEVVTAAQAFVATLSSTQQTTVQKTWSLATARQWSNLPAAMVSRNGLAWSSLSTAQQTAARALILKALGSTGNTLHLGLQAADQALVELYGAGSGTYGSGHYYIAFVGTPSTSDFWLLQLTGHHLTYNIAFNGSVKTPTPLFLGVEPKGSFTLNGTTYDPMVAQRTAAADLGAALTTYSAAALSGTYSDLLFGANGSGGIDGTYPKSYPTGTSGRGILYSALSSADQAKVQAMIRAYVATQATEYADELLAAYLSDSALAATYVAYAGAGNVTSSGSYIRVDGPRVWIEFSVQRGVIISSDIHFHTIWRDKTGDYGGKCCS</sequence>
<feature type="signal peptide" evidence="1">
    <location>
        <begin position="1"/>
        <end position="17"/>
    </location>
</feature>
<dbReference type="RefSeq" id="WP_341410788.1">
    <property type="nucleotide sequence ID" value="NZ_JBBUTH010000007.1"/>
</dbReference>
<dbReference type="Pfam" id="PF12006">
    <property type="entry name" value="DUF3500"/>
    <property type="match status" value="1"/>
</dbReference>
<evidence type="ECO:0000313" key="4">
    <source>
        <dbReference type="Proteomes" id="UP001365405"/>
    </source>
</evidence>
<dbReference type="InterPro" id="IPR013783">
    <property type="entry name" value="Ig-like_fold"/>
</dbReference>
<keyword evidence="1" id="KW-0732">Signal</keyword>
<dbReference type="InterPro" id="IPR003598">
    <property type="entry name" value="Ig_sub2"/>
</dbReference>
<dbReference type="SMART" id="SM00409">
    <property type="entry name" value="IG"/>
    <property type="match status" value="2"/>
</dbReference>
<dbReference type="InterPro" id="IPR007110">
    <property type="entry name" value="Ig-like_dom"/>
</dbReference>
<evidence type="ECO:0000259" key="2">
    <source>
        <dbReference type="PROSITE" id="PS50835"/>
    </source>
</evidence>
<dbReference type="PANTHER" id="PTHR37489">
    <property type="entry name" value="DUF3500 DOMAIN-CONTAINING PROTEIN"/>
    <property type="match status" value="1"/>
</dbReference>
<dbReference type="EMBL" id="JBBUTH010000007">
    <property type="protein sequence ID" value="MEK8051097.1"/>
    <property type="molecule type" value="Genomic_DNA"/>
</dbReference>
<comment type="caution">
    <text evidence="3">The sequence shown here is derived from an EMBL/GenBank/DDBJ whole genome shotgun (WGS) entry which is preliminary data.</text>
</comment>
<dbReference type="InterPro" id="IPR013098">
    <property type="entry name" value="Ig_I-set"/>
</dbReference>
<reference evidence="3 4" key="1">
    <citation type="submission" date="2024-04" db="EMBL/GenBank/DDBJ databases">
        <title>Novel species of the genus Ideonella isolated from streams.</title>
        <authorList>
            <person name="Lu H."/>
        </authorList>
    </citation>
    <scope>NUCLEOTIDE SEQUENCE [LARGE SCALE GENOMIC DNA]</scope>
    <source>
        <strain evidence="3 4">DXS22W</strain>
    </source>
</reference>
<dbReference type="SMART" id="SM00408">
    <property type="entry name" value="IGc2"/>
    <property type="match status" value="1"/>
</dbReference>
<dbReference type="Proteomes" id="UP001365405">
    <property type="component" value="Unassembled WGS sequence"/>
</dbReference>
<dbReference type="InterPro" id="IPR036179">
    <property type="entry name" value="Ig-like_dom_sf"/>
</dbReference>
<evidence type="ECO:0000313" key="3">
    <source>
        <dbReference type="EMBL" id="MEK8051097.1"/>
    </source>
</evidence>
<organism evidence="3 4">
    <name type="scientific">Pseudaquabacterium inlustre</name>
    <dbReference type="NCBI Taxonomy" id="2984192"/>
    <lineage>
        <taxon>Bacteria</taxon>
        <taxon>Pseudomonadati</taxon>
        <taxon>Pseudomonadota</taxon>
        <taxon>Betaproteobacteria</taxon>
        <taxon>Burkholderiales</taxon>
        <taxon>Sphaerotilaceae</taxon>
        <taxon>Pseudaquabacterium</taxon>
    </lineage>
</organism>
<dbReference type="SUPFAM" id="SSF48726">
    <property type="entry name" value="Immunoglobulin"/>
    <property type="match status" value="2"/>
</dbReference>
<dbReference type="PROSITE" id="PS50835">
    <property type="entry name" value="IG_LIKE"/>
    <property type="match status" value="2"/>
</dbReference>
<dbReference type="Pfam" id="PF13927">
    <property type="entry name" value="Ig_3"/>
    <property type="match status" value="1"/>
</dbReference>
<accession>A0ABU9CKM3</accession>
<proteinExistence type="predicted"/>
<dbReference type="PANTHER" id="PTHR37489:SF1">
    <property type="entry name" value="DUF3500 DOMAIN-CONTAINING PROTEIN"/>
    <property type="match status" value="1"/>
</dbReference>
<name>A0ABU9CKM3_9BURK</name>
<dbReference type="InterPro" id="IPR003599">
    <property type="entry name" value="Ig_sub"/>
</dbReference>
<dbReference type="InterPro" id="IPR021889">
    <property type="entry name" value="DUF3500"/>
</dbReference>
<gene>
    <name evidence="3" type="ORF">AACH10_12675</name>
</gene>
<protein>
    <submittedName>
        <fullName evidence="3">DUF3500 domain-containing protein</fullName>
    </submittedName>
</protein>
<dbReference type="Gene3D" id="2.60.40.10">
    <property type="entry name" value="Immunoglobulins"/>
    <property type="match status" value="2"/>
</dbReference>
<feature type="chain" id="PRO_5045452702" evidence="1">
    <location>
        <begin position="18"/>
        <end position="538"/>
    </location>
</feature>
<keyword evidence="4" id="KW-1185">Reference proteome</keyword>
<feature type="domain" description="Ig-like" evidence="2">
    <location>
        <begin position="125"/>
        <end position="205"/>
    </location>
</feature>
<dbReference type="Pfam" id="PF07679">
    <property type="entry name" value="I-set"/>
    <property type="match status" value="1"/>
</dbReference>